<organism evidence="1 2">
    <name type="scientific">Ixodes persulcatus</name>
    <name type="common">Taiga tick</name>
    <dbReference type="NCBI Taxonomy" id="34615"/>
    <lineage>
        <taxon>Eukaryota</taxon>
        <taxon>Metazoa</taxon>
        <taxon>Ecdysozoa</taxon>
        <taxon>Arthropoda</taxon>
        <taxon>Chelicerata</taxon>
        <taxon>Arachnida</taxon>
        <taxon>Acari</taxon>
        <taxon>Parasitiformes</taxon>
        <taxon>Ixodida</taxon>
        <taxon>Ixodoidea</taxon>
        <taxon>Ixodidae</taxon>
        <taxon>Ixodinae</taxon>
        <taxon>Ixodes</taxon>
    </lineage>
</organism>
<protein>
    <submittedName>
        <fullName evidence="1">Uncharacterized protein</fullName>
    </submittedName>
</protein>
<gene>
    <name evidence="1" type="ORF">HPB47_023677</name>
</gene>
<feature type="non-terminal residue" evidence="1">
    <location>
        <position position="163"/>
    </location>
</feature>
<dbReference type="Proteomes" id="UP000805193">
    <property type="component" value="Unassembled WGS sequence"/>
</dbReference>
<reference evidence="1 2" key="1">
    <citation type="journal article" date="2020" name="Cell">
        <title>Large-Scale Comparative Analyses of Tick Genomes Elucidate Their Genetic Diversity and Vector Capacities.</title>
        <authorList>
            <consortium name="Tick Genome and Microbiome Consortium (TIGMIC)"/>
            <person name="Jia N."/>
            <person name="Wang J."/>
            <person name="Shi W."/>
            <person name="Du L."/>
            <person name="Sun Y."/>
            <person name="Zhan W."/>
            <person name="Jiang J.F."/>
            <person name="Wang Q."/>
            <person name="Zhang B."/>
            <person name="Ji P."/>
            <person name="Bell-Sakyi L."/>
            <person name="Cui X.M."/>
            <person name="Yuan T.T."/>
            <person name="Jiang B.G."/>
            <person name="Yang W.F."/>
            <person name="Lam T.T."/>
            <person name="Chang Q.C."/>
            <person name="Ding S.J."/>
            <person name="Wang X.J."/>
            <person name="Zhu J.G."/>
            <person name="Ruan X.D."/>
            <person name="Zhao L."/>
            <person name="Wei J.T."/>
            <person name="Ye R.Z."/>
            <person name="Que T.C."/>
            <person name="Du C.H."/>
            <person name="Zhou Y.H."/>
            <person name="Cheng J.X."/>
            <person name="Dai P.F."/>
            <person name="Guo W.B."/>
            <person name="Han X.H."/>
            <person name="Huang E.J."/>
            <person name="Li L.F."/>
            <person name="Wei W."/>
            <person name="Gao Y.C."/>
            <person name="Liu J.Z."/>
            <person name="Shao H.Z."/>
            <person name="Wang X."/>
            <person name="Wang C.C."/>
            <person name="Yang T.C."/>
            <person name="Huo Q.B."/>
            <person name="Li W."/>
            <person name="Chen H.Y."/>
            <person name="Chen S.E."/>
            <person name="Zhou L.G."/>
            <person name="Ni X.B."/>
            <person name="Tian J.H."/>
            <person name="Sheng Y."/>
            <person name="Liu T."/>
            <person name="Pan Y.S."/>
            <person name="Xia L.Y."/>
            <person name="Li J."/>
            <person name="Zhao F."/>
            <person name="Cao W.C."/>
        </authorList>
    </citation>
    <scope>NUCLEOTIDE SEQUENCE [LARGE SCALE GENOMIC DNA]</scope>
    <source>
        <strain evidence="1">Iper-2018</strain>
    </source>
</reference>
<name>A0AC60Q6K1_IXOPE</name>
<proteinExistence type="predicted"/>
<feature type="non-terminal residue" evidence="1">
    <location>
        <position position="1"/>
    </location>
</feature>
<evidence type="ECO:0000313" key="1">
    <source>
        <dbReference type="EMBL" id="KAG0429362.1"/>
    </source>
</evidence>
<sequence>KASLHAGCRKARSEALPQPYGNEKNVRHTNAATYPDRTAAVASGTDHKMDTIVTASVRTTLPVVAEEIAITLAITSPTSQSSVIIITDSQATLVWPPGHEFVEENRQAYAVARASVLRELSLQTDRPGPVPHQLSEILARQRDMRHNSPPPDKNLSREEAAAR</sequence>
<comment type="caution">
    <text evidence="1">The sequence shown here is derived from an EMBL/GenBank/DDBJ whole genome shotgun (WGS) entry which is preliminary data.</text>
</comment>
<dbReference type="EMBL" id="JABSTQ010009418">
    <property type="protein sequence ID" value="KAG0429362.1"/>
    <property type="molecule type" value="Genomic_DNA"/>
</dbReference>
<accession>A0AC60Q6K1</accession>
<evidence type="ECO:0000313" key="2">
    <source>
        <dbReference type="Proteomes" id="UP000805193"/>
    </source>
</evidence>
<keyword evidence="2" id="KW-1185">Reference proteome</keyword>